<proteinExistence type="predicted"/>
<feature type="compositionally biased region" description="Basic and acidic residues" evidence="2">
    <location>
        <begin position="9"/>
        <end position="21"/>
    </location>
</feature>
<evidence type="ECO:0000256" key="1">
    <source>
        <dbReference type="SAM" id="Coils"/>
    </source>
</evidence>
<keyword evidence="1" id="KW-0175">Coiled coil</keyword>
<sequence length="737" mass="85647">FSQASAAEAHSRQSQDDTEVEKQTRIDLASYIAGLLSRVERLRSDHEAYHLKCGDIQQELQQVRLDIEIVRDKISDKEKEVANLISKTTAARDSSVVLKDATKLVKSYQNEVAELEELELNEHEPVVHVAATVIQAFFRGVHCRMEQIRDQQRQRQTYTRMLQSKESCYDRMHAALTTRNQKLWNASARTIVGLYHIQQAKIQRHQLRRKRAGRRISRLYLDVKARTSCTAKQDLLWMKVKRQAKEIATRKLHTLLQLTWSGWLRYVQEEDQRRNLIAEREAAGLNQWCNAKAKWFLSAYQARIIKREHLECEVMPRLNRRVLHHIRAAIQTKEEEPSIESAQDISSKFLLLIRIDIWTWREPHKQLHVLAERYNLPLGLLNLEQINRWLAEEAPSFVDLYAPLPTQTLLFLNQLSTYFSRHSHVLVEVQRIHEVYEAHMLAREYLTLLYAGNVVRLSPSTTFSAHQRQRAVDILQEKDHVEYLPISTDNEVESGMETLLVKRNAFTSFHCVRNHRLCERCLVIRAERNEASVQCKSCGHHHYERNTVARDLQLKERISDNETGIYASGPTQKLWVSTTERCDFVVVNAFLHDLAPVNHENRRSNSLDMLWKLAVRNAREPLADMYTRLPTGSLNDLLNASRRELEAWTKDCCSPGVDARLHLFITTMKDEWMQVDTQLSLEAQVAATISSQQKLQIFQNGERATTSSNVIRKKSKRFVQPYGPLKPLSSFSRATEM</sequence>
<protein>
    <recommendedName>
        <fullName evidence="5">IQ motif, EF-hand binding site</fullName>
    </recommendedName>
</protein>
<comment type="caution">
    <text evidence="3">The sequence shown here is derived from an EMBL/GenBank/DDBJ whole genome shotgun (WGS) entry which is preliminary data.</text>
</comment>
<organism evidence="3 4">
    <name type="scientific">Phytophthora aleatoria</name>
    <dbReference type="NCBI Taxonomy" id="2496075"/>
    <lineage>
        <taxon>Eukaryota</taxon>
        <taxon>Sar</taxon>
        <taxon>Stramenopiles</taxon>
        <taxon>Oomycota</taxon>
        <taxon>Peronosporomycetes</taxon>
        <taxon>Peronosporales</taxon>
        <taxon>Peronosporaceae</taxon>
        <taxon>Phytophthora</taxon>
    </lineage>
</organism>
<evidence type="ECO:0008006" key="5">
    <source>
        <dbReference type="Google" id="ProtNLM"/>
    </source>
</evidence>
<dbReference type="PROSITE" id="PS50096">
    <property type="entry name" value="IQ"/>
    <property type="match status" value="1"/>
</dbReference>
<dbReference type="EMBL" id="JAENGY010000474">
    <property type="protein sequence ID" value="KAG6962164.1"/>
    <property type="molecule type" value="Genomic_DNA"/>
</dbReference>
<evidence type="ECO:0000313" key="3">
    <source>
        <dbReference type="EMBL" id="KAG6962164.1"/>
    </source>
</evidence>
<evidence type="ECO:0000256" key="2">
    <source>
        <dbReference type="SAM" id="MobiDB-lite"/>
    </source>
</evidence>
<accession>A0A8J5IHN4</accession>
<dbReference type="Proteomes" id="UP000709295">
    <property type="component" value="Unassembled WGS sequence"/>
</dbReference>
<dbReference type="AlphaFoldDB" id="A0A8J5IHN4"/>
<feature type="coiled-coil region" evidence="1">
    <location>
        <begin position="60"/>
        <end position="121"/>
    </location>
</feature>
<name>A0A8J5IHN4_9STRA</name>
<evidence type="ECO:0000313" key="4">
    <source>
        <dbReference type="Proteomes" id="UP000709295"/>
    </source>
</evidence>
<reference evidence="3" key="1">
    <citation type="submission" date="2021-01" db="EMBL/GenBank/DDBJ databases">
        <title>Phytophthora aleatoria, a newly-described species from Pinus radiata is distinct from Phytophthora cactorum isolates based on comparative genomics.</title>
        <authorList>
            <person name="Mcdougal R."/>
            <person name="Panda P."/>
            <person name="Williams N."/>
            <person name="Studholme D.J."/>
        </authorList>
    </citation>
    <scope>NUCLEOTIDE SEQUENCE</scope>
    <source>
        <strain evidence="3">NZFS 4037</strain>
    </source>
</reference>
<feature type="non-terminal residue" evidence="3">
    <location>
        <position position="1"/>
    </location>
</feature>
<feature type="region of interest" description="Disordered" evidence="2">
    <location>
        <begin position="1"/>
        <end position="21"/>
    </location>
</feature>
<keyword evidence="4" id="KW-1185">Reference proteome</keyword>
<gene>
    <name evidence="3" type="ORF">JG688_00008726</name>
</gene>